<organism evidence="2 3">
    <name type="scientific">Macrolepiota fuliginosa MF-IS2</name>
    <dbReference type="NCBI Taxonomy" id="1400762"/>
    <lineage>
        <taxon>Eukaryota</taxon>
        <taxon>Fungi</taxon>
        <taxon>Dikarya</taxon>
        <taxon>Basidiomycota</taxon>
        <taxon>Agaricomycotina</taxon>
        <taxon>Agaricomycetes</taxon>
        <taxon>Agaricomycetidae</taxon>
        <taxon>Agaricales</taxon>
        <taxon>Agaricineae</taxon>
        <taxon>Agaricaceae</taxon>
        <taxon>Macrolepiota</taxon>
    </lineage>
</organism>
<feature type="region of interest" description="Disordered" evidence="1">
    <location>
        <begin position="1"/>
        <end position="52"/>
    </location>
</feature>
<evidence type="ECO:0000313" key="3">
    <source>
        <dbReference type="Proteomes" id="UP000807342"/>
    </source>
</evidence>
<evidence type="ECO:0000313" key="2">
    <source>
        <dbReference type="EMBL" id="KAF9440852.1"/>
    </source>
</evidence>
<feature type="compositionally biased region" description="Acidic residues" evidence="1">
    <location>
        <begin position="139"/>
        <end position="157"/>
    </location>
</feature>
<proteinExistence type="predicted"/>
<sequence>MEAQWMSEDEEVDKEESHGQQGKGKGKVASARGARKWAKSASHIQESKLESSRAAELQEACCTNELLQELIKMMAGIEATQQEQLQVARSTHHVMRGQTQLLTEVRQNLDAIWQQGQAGLEDLESTESGDKFKEGASGDSEDREEGEEEEAEEEVEVEKEKEKEKEKASGEGGEMEVD</sequence>
<feature type="compositionally biased region" description="Basic and acidic residues" evidence="1">
    <location>
        <begin position="158"/>
        <end position="169"/>
    </location>
</feature>
<dbReference type="AlphaFoldDB" id="A0A9P5WYJ8"/>
<gene>
    <name evidence="2" type="ORF">P691DRAFT_767144</name>
</gene>
<comment type="caution">
    <text evidence="2">The sequence shown here is derived from an EMBL/GenBank/DDBJ whole genome shotgun (WGS) entry which is preliminary data.</text>
</comment>
<reference evidence="2" key="1">
    <citation type="submission" date="2020-11" db="EMBL/GenBank/DDBJ databases">
        <authorList>
            <consortium name="DOE Joint Genome Institute"/>
            <person name="Ahrendt S."/>
            <person name="Riley R."/>
            <person name="Andreopoulos W."/>
            <person name="Labutti K."/>
            <person name="Pangilinan J."/>
            <person name="Ruiz-Duenas F.J."/>
            <person name="Barrasa J.M."/>
            <person name="Sanchez-Garcia M."/>
            <person name="Camarero S."/>
            <person name="Miyauchi S."/>
            <person name="Serrano A."/>
            <person name="Linde D."/>
            <person name="Babiker R."/>
            <person name="Drula E."/>
            <person name="Ayuso-Fernandez I."/>
            <person name="Pacheco R."/>
            <person name="Padilla G."/>
            <person name="Ferreira P."/>
            <person name="Barriuso J."/>
            <person name="Kellner H."/>
            <person name="Castanera R."/>
            <person name="Alfaro M."/>
            <person name="Ramirez L."/>
            <person name="Pisabarro A.G."/>
            <person name="Kuo A."/>
            <person name="Tritt A."/>
            <person name="Lipzen A."/>
            <person name="He G."/>
            <person name="Yan M."/>
            <person name="Ng V."/>
            <person name="Cullen D."/>
            <person name="Martin F."/>
            <person name="Rosso M.-N."/>
            <person name="Henrissat B."/>
            <person name="Hibbett D."/>
            <person name="Martinez A.T."/>
            <person name="Grigoriev I.V."/>
        </authorList>
    </citation>
    <scope>NUCLEOTIDE SEQUENCE</scope>
    <source>
        <strain evidence="2">MF-IS2</strain>
    </source>
</reference>
<keyword evidence="3" id="KW-1185">Reference proteome</keyword>
<name>A0A9P5WYJ8_9AGAR</name>
<protein>
    <submittedName>
        <fullName evidence="2">Uncharacterized protein</fullName>
    </submittedName>
</protein>
<evidence type="ECO:0000256" key="1">
    <source>
        <dbReference type="SAM" id="MobiDB-lite"/>
    </source>
</evidence>
<dbReference type="Proteomes" id="UP000807342">
    <property type="component" value="Unassembled WGS sequence"/>
</dbReference>
<dbReference type="EMBL" id="MU152220">
    <property type="protein sequence ID" value="KAF9440852.1"/>
    <property type="molecule type" value="Genomic_DNA"/>
</dbReference>
<accession>A0A9P5WYJ8</accession>
<feature type="region of interest" description="Disordered" evidence="1">
    <location>
        <begin position="118"/>
        <end position="178"/>
    </location>
</feature>